<evidence type="ECO:0000313" key="13">
    <source>
        <dbReference type="Proteomes" id="UP000887567"/>
    </source>
</evidence>
<dbReference type="RefSeq" id="XP_020905133.1">
    <property type="nucleotide sequence ID" value="XM_021049474.2"/>
</dbReference>
<proteinExistence type="inferred from homology"/>
<evidence type="ECO:0000313" key="12">
    <source>
        <dbReference type="EnsemblMetazoa" id="XP_020905133.1"/>
    </source>
</evidence>
<keyword evidence="4 8" id="KW-0297">G-protein coupled receptor</keyword>
<evidence type="ECO:0000256" key="7">
    <source>
        <dbReference type="ARBA" id="ARBA00023224"/>
    </source>
</evidence>
<protein>
    <recommendedName>
        <fullName evidence="11">G-protein coupled receptors family 1 profile domain-containing protein</fullName>
    </recommendedName>
</protein>
<dbReference type="OrthoDB" id="5987936at2759"/>
<dbReference type="PANTHER" id="PTHR45695:SF15">
    <property type="entry name" value="OPSIN RH2"/>
    <property type="match status" value="1"/>
</dbReference>
<evidence type="ECO:0000256" key="8">
    <source>
        <dbReference type="RuleBase" id="RU000688"/>
    </source>
</evidence>
<feature type="transmembrane region" description="Helical" evidence="10">
    <location>
        <begin position="274"/>
        <end position="293"/>
    </location>
</feature>
<feature type="domain" description="G-protein coupled receptors family 1 profile" evidence="11">
    <location>
        <begin position="42"/>
        <end position="290"/>
    </location>
</feature>
<evidence type="ECO:0000256" key="9">
    <source>
        <dbReference type="SAM" id="MobiDB-lite"/>
    </source>
</evidence>
<feature type="transmembrane region" description="Helical" evidence="10">
    <location>
        <begin position="101"/>
        <end position="122"/>
    </location>
</feature>
<dbReference type="SUPFAM" id="SSF81321">
    <property type="entry name" value="Family A G protein-coupled receptor-like"/>
    <property type="match status" value="1"/>
</dbReference>
<dbReference type="Gene3D" id="1.20.1070.10">
    <property type="entry name" value="Rhodopsin 7-helix transmembrane proteins"/>
    <property type="match status" value="1"/>
</dbReference>
<keyword evidence="3 10" id="KW-1133">Transmembrane helix</keyword>
<dbReference type="OMA" id="NYRITTS"/>
<name>A0A913XIY5_EXADI</name>
<keyword evidence="5 10" id="KW-0472">Membrane</keyword>
<dbReference type="AlphaFoldDB" id="A0A913XIY5"/>
<organism evidence="12 13">
    <name type="scientific">Exaiptasia diaphana</name>
    <name type="common">Tropical sea anemone</name>
    <name type="synonym">Aiptasia pulchella</name>
    <dbReference type="NCBI Taxonomy" id="2652724"/>
    <lineage>
        <taxon>Eukaryota</taxon>
        <taxon>Metazoa</taxon>
        <taxon>Cnidaria</taxon>
        <taxon>Anthozoa</taxon>
        <taxon>Hexacorallia</taxon>
        <taxon>Actiniaria</taxon>
        <taxon>Aiptasiidae</taxon>
        <taxon>Exaiptasia</taxon>
    </lineage>
</organism>
<dbReference type="PANTHER" id="PTHR45695">
    <property type="entry name" value="LEUCOKININ RECEPTOR-RELATED"/>
    <property type="match status" value="1"/>
</dbReference>
<evidence type="ECO:0000259" key="11">
    <source>
        <dbReference type="PROSITE" id="PS50262"/>
    </source>
</evidence>
<sequence>MTVTVKTDNGTDTMNFVEKTPLVLLILYSMLYIVTYLIAIVGNIMAMLTCYKNYRITTSILLVYIASLAIADLLFTLLTTFDYVYFFTNSWPGGNAVCKLQGFFVETSYSASILTLVAISYERYRSVASKGLARSQRIERRTIISKGIWVFSVLISLPLLYGYSVIEENKTGRLLCVNHVSWGDRGRQIYYTCQAGFIYLLPLSFMIWAHWKIFQVLKVHAAKKMVSSVECKQRKITHMLAVVTLIFFACWSPFIGVRALRYYYVYEGFELWKLTQLVILVNSAINPVLYCFYSGQFRTAFKQMITCKWKMNLRKISRASRRSGRESHSPNSFADKSDEQASTHSTGWHKLSTLVKPKQSNAHSGEDKNKV</sequence>
<dbReference type="PRINTS" id="PR00237">
    <property type="entry name" value="GPCRRHODOPSN"/>
</dbReference>
<feature type="transmembrane region" description="Helical" evidence="10">
    <location>
        <begin position="60"/>
        <end position="81"/>
    </location>
</feature>
<dbReference type="CDD" id="cd00637">
    <property type="entry name" value="7tm_classA_rhodopsin-like"/>
    <property type="match status" value="1"/>
</dbReference>
<feature type="region of interest" description="Disordered" evidence="9">
    <location>
        <begin position="320"/>
        <end position="371"/>
    </location>
</feature>
<dbReference type="EnsemblMetazoa" id="XM_021049474.2">
    <property type="protein sequence ID" value="XP_020905133.1"/>
    <property type="gene ID" value="LOC110243379"/>
</dbReference>
<dbReference type="GO" id="GO:0004930">
    <property type="term" value="F:G protein-coupled receptor activity"/>
    <property type="evidence" value="ECO:0007669"/>
    <property type="project" value="UniProtKB-KW"/>
</dbReference>
<dbReference type="PROSITE" id="PS00237">
    <property type="entry name" value="G_PROTEIN_RECEP_F1_1"/>
    <property type="match status" value="1"/>
</dbReference>
<comment type="subcellular location">
    <subcellularLocation>
        <location evidence="1">Membrane</location>
        <topology evidence="1">Multi-pass membrane protein</topology>
    </subcellularLocation>
</comment>
<feature type="transmembrane region" description="Helical" evidence="10">
    <location>
        <begin position="235"/>
        <end position="254"/>
    </location>
</feature>
<dbReference type="Pfam" id="PF00001">
    <property type="entry name" value="7tm_1"/>
    <property type="match status" value="1"/>
</dbReference>
<comment type="similarity">
    <text evidence="8">Belongs to the G-protein coupled receptor 1 family.</text>
</comment>
<evidence type="ECO:0000256" key="6">
    <source>
        <dbReference type="ARBA" id="ARBA00023170"/>
    </source>
</evidence>
<evidence type="ECO:0000256" key="5">
    <source>
        <dbReference type="ARBA" id="ARBA00023136"/>
    </source>
</evidence>
<evidence type="ECO:0000256" key="4">
    <source>
        <dbReference type="ARBA" id="ARBA00023040"/>
    </source>
</evidence>
<reference evidence="12" key="1">
    <citation type="submission" date="2022-11" db="UniProtKB">
        <authorList>
            <consortium name="EnsemblMetazoa"/>
        </authorList>
    </citation>
    <scope>IDENTIFICATION</scope>
</reference>
<feature type="transmembrane region" description="Helical" evidence="10">
    <location>
        <begin position="22"/>
        <end position="48"/>
    </location>
</feature>
<dbReference type="PROSITE" id="PS50262">
    <property type="entry name" value="G_PROTEIN_RECEP_F1_2"/>
    <property type="match status" value="1"/>
</dbReference>
<feature type="transmembrane region" description="Helical" evidence="10">
    <location>
        <begin position="189"/>
        <end position="214"/>
    </location>
</feature>
<feature type="transmembrane region" description="Helical" evidence="10">
    <location>
        <begin position="143"/>
        <end position="163"/>
    </location>
</feature>
<keyword evidence="2 8" id="KW-0812">Transmembrane</keyword>
<dbReference type="KEGG" id="epa:110243379"/>
<evidence type="ECO:0000256" key="10">
    <source>
        <dbReference type="SAM" id="Phobius"/>
    </source>
</evidence>
<dbReference type="Proteomes" id="UP000887567">
    <property type="component" value="Unplaced"/>
</dbReference>
<dbReference type="InterPro" id="IPR017452">
    <property type="entry name" value="GPCR_Rhodpsn_7TM"/>
</dbReference>
<dbReference type="GO" id="GO:0005886">
    <property type="term" value="C:plasma membrane"/>
    <property type="evidence" value="ECO:0007669"/>
    <property type="project" value="TreeGrafter"/>
</dbReference>
<keyword evidence="6 8" id="KW-0675">Receptor</keyword>
<evidence type="ECO:0000256" key="2">
    <source>
        <dbReference type="ARBA" id="ARBA00022692"/>
    </source>
</evidence>
<dbReference type="GeneID" id="110243379"/>
<accession>A0A913XIY5</accession>
<evidence type="ECO:0000256" key="1">
    <source>
        <dbReference type="ARBA" id="ARBA00004141"/>
    </source>
</evidence>
<evidence type="ECO:0000256" key="3">
    <source>
        <dbReference type="ARBA" id="ARBA00022989"/>
    </source>
</evidence>
<dbReference type="InterPro" id="IPR000276">
    <property type="entry name" value="GPCR_Rhodpsn"/>
</dbReference>
<keyword evidence="7 8" id="KW-0807">Transducer</keyword>
<keyword evidence="13" id="KW-1185">Reference proteome</keyword>